<dbReference type="PANTHER" id="PTHR43619:SF2">
    <property type="entry name" value="S-ADENOSYL-L-METHIONINE-DEPENDENT METHYLTRANSFERASES SUPERFAMILY PROTEIN"/>
    <property type="match status" value="1"/>
</dbReference>
<dbReference type="Proteomes" id="UP000518300">
    <property type="component" value="Unassembled WGS sequence"/>
</dbReference>
<dbReference type="EMBL" id="JABBJJ010000083">
    <property type="protein sequence ID" value="NMO16943.1"/>
    <property type="molecule type" value="Genomic_DNA"/>
</dbReference>
<proteinExistence type="inferred from homology"/>
<dbReference type="SUPFAM" id="SSF53335">
    <property type="entry name" value="S-adenosyl-L-methionine-dependent methyltransferases"/>
    <property type="match status" value="1"/>
</dbReference>
<organism evidence="5 6">
    <name type="scientific">Pyxidicoccus fallax</name>
    <dbReference type="NCBI Taxonomy" id="394095"/>
    <lineage>
        <taxon>Bacteria</taxon>
        <taxon>Pseudomonadati</taxon>
        <taxon>Myxococcota</taxon>
        <taxon>Myxococcia</taxon>
        <taxon>Myxococcales</taxon>
        <taxon>Cystobacterineae</taxon>
        <taxon>Myxococcaceae</taxon>
        <taxon>Pyxidicoccus</taxon>
    </lineage>
</organism>
<evidence type="ECO:0000256" key="1">
    <source>
        <dbReference type="ARBA" id="ARBA00008138"/>
    </source>
</evidence>
<evidence type="ECO:0000256" key="3">
    <source>
        <dbReference type="ARBA" id="ARBA00022679"/>
    </source>
</evidence>
<comment type="similarity">
    <text evidence="1 4">Belongs to the UPF0677 family.</text>
</comment>
<gene>
    <name evidence="5" type="ORF">HG543_19065</name>
</gene>
<dbReference type="Pfam" id="PF04072">
    <property type="entry name" value="LCM"/>
    <property type="match status" value="1"/>
</dbReference>
<dbReference type="Gene3D" id="3.40.50.150">
    <property type="entry name" value="Vaccinia Virus protein VP39"/>
    <property type="match status" value="1"/>
</dbReference>
<accession>A0A848LGU1</accession>
<dbReference type="GO" id="GO:0032259">
    <property type="term" value="P:methylation"/>
    <property type="evidence" value="ECO:0007669"/>
    <property type="project" value="UniProtKB-KW"/>
</dbReference>
<keyword evidence="6" id="KW-1185">Reference proteome</keyword>
<comment type="caution">
    <text evidence="5">The sequence shown here is derived from an EMBL/GenBank/DDBJ whole genome shotgun (WGS) entry which is preliminary data.</text>
</comment>
<dbReference type="AlphaFoldDB" id="A0A848LGU1"/>
<dbReference type="PANTHER" id="PTHR43619">
    <property type="entry name" value="S-ADENOSYL-L-METHIONINE-DEPENDENT METHYLTRANSFERASE YKTD-RELATED"/>
    <property type="match status" value="1"/>
</dbReference>
<dbReference type="InterPro" id="IPR029063">
    <property type="entry name" value="SAM-dependent_MTases_sf"/>
</dbReference>
<comment type="function">
    <text evidence="4">Exhibits S-adenosyl-L-methionine-dependent methyltransferase activity.</text>
</comment>
<dbReference type="InterPro" id="IPR011610">
    <property type="entry name" value="SAM_mthyl_Trfase_ML2640-like"/>
</dbReference>
<protein>
    <recommendedName>
        <fullName evidence="4">S-adenosyl-L-methionine-dependent methyltransferase</fullName>
        <ecNumber evidence="4">2.1.1.-</ecNumber>
    </recommendedName>
</protein>
<dbReference type="RefSeq" id="WP_169346230.1">
    <property type="nucleotide sequence ID" value="NZ_JABBJJ010000083.1"/>
</dbReference>
<evidence type="ECO:0000313" key="5">
    <source>
        <dbReference type="EMBL" id="NMO16943.1"/>
    </source>
</evidence>
<evidence type="ECO:0000313" key="6">
    <source>
        <dbReference type="Proteomes" id="UP000518300"/>
    </source>
</evidence>
<reference evidence="5 6" key="1">
    <citation type="submission" date="2020-04" db="EMBL/GenBank/DDBJ databases">
        <title>Draft genome of Pyxidicoccus fallax type strain.</title>
        <authorList>
            <person name="Whitworth D.E."/>
        </authorList>
    </citation>
    <scope>NUCLEOTIDE SEQUENCE [LARGE SCALE GENOMIC DNA]</scope>
    <source>
        <strain evidence="5 6">DSM 14698</strain>
    </source>
</reference>
<sequence>MPRNASRTAQLAALARAALHREKHPPRCEDHLAEAFLTPPLRVMLRLGFLYKPLFRSRMPGTYEFLLARSLFFDACTRDELDSGVEQVVILGAGLDTRAYRFPRATFFEVDAPATSSLKQERVRALYREPPAHVRYVQVDFTRDDLRASLLKAGFRRVRTLFLWEGVTFYIPWNAIRDVLTMVREESAPGSAIVFDHLWEDVVSGPTRRYGAQKGREFVAKQGEPFMFGFRQGEVAPALSALGFTLERLLEPADQQDLIRRPDGSVMGRISEMYGMVLARVAAPPA</sequence>
<keyword evidence="3 5" id="KW-0808">Transferase</keyword>
<keyword evidence="2 4" id="KW-0489">Methyltransferase</keyword>
<evidence type="ECO:0000256" key="2">
    <source>
        <dbReference type="ARBA" id="ARBA00022603"/>
    </source>
</evidence>
<dbReference type="InterPro" id="IPR007213">
    <property type="entry name" value="Ppm1/Ppm2/Tcmp"/>
</dbReference>
<dbReference type="NCBIfam" id="TIGR00027">
    <property type="entry name" value="mthyl_TIGR00027"/>
    <property type="match status" value="1"/>
</dbReference>
<evidence type="ECO:0000256" key="4">
    <source>
        <dbReference type="RuleBase" id="RU362030"/>
    </source>
</evidence>
<dbReference type="EC" id="2.1.1.-" evidence="4"/>
<keyword evidence="4" id="KW-0949">S-adenosyl-L-methionine</keyword>
<name>A0A848LGU1_9BACT</name>
<dbReference type="GO" id="GO:0008168">
    <property type="term" value="F:methyltransferase activity"/>
    <property type="evidence" value="ECO:0007669"/>
    <property type="project" value="UniProtKB-UniRule"/>
</dbReference>